<dbReference type="Proteomes" id="UP000469724">
    <property type="component" value="Unassembled WGS sequence"/>
</dbReference>
<dbReference type="Pfam" id="PF07907">
    <property type="entry name" value="YibE_F"/>
    <property type="match status" value="1"/>
</dbReference>
<accession>A0A7K3NIL3</accession>
<feature type="transmembrane region" description="Helical" evidence="1">
    <location>
        <begin position="127"/>
        <end position="145"/>
    </location>
</feature>
<dbReference type="EMBL" id="JAAGRQ010000012">
    <property type="protein sequence ID" value="NDY56000.1"/>
    <property type="molecule type" value="Genomic_DNA"/>
</dbReference>
<feature type="transmembrane region" description="Helical" evidence="1">
    <location>
        <begin position="254"/>
        <end position="282"/>
    </location>
</feature>
<evidence type="ECO:0000313" key="2">
    <source>
        <dbReference type="EMBL" id="NDY56000.1"/>
    </source>
</evidence>
<feature type="transmembrane region" description="Helical" evidence="1">
    <location>
        <begin position="347"/>
        <end position="374"/>
    </location>
</feature>
<gene>
    <name evidence="2" type="ORF">G3N56_04475</name>
</gene>
<keyword evidence="1" id="KW-0472">Membrane</keyword>
<sequence length="387" mass="40901">MIPVESKTRRDALLSLLFLILTVGLAFLPTGYESHVDGNAVQCKGRVVSVSDADVLQFGLVRTGIQSVELEILDGPHAGQTVRGLNQLLGKMEMDKIFVPGDTALVVLTRNAAGEVTHVNPVDHYRLGLELVLFGLFAALLLVFGGWTGAKALLSFAFSALAIWKILIPAFLDAYDPILVSLAVVTGMMACVIFLVGGLNKKGVAAFLGSMLGVGTACVLALIFTDLFRLHGAIKPFAESLLYTGYGHLDLKRIFVAAVFIGSCGAMMDLAMDVAASIEEVARSMPGASRRQLLGAGLRVGRAVVGTMTTTLLFAYSGGYIALLMMFMAQGVPLSNLFNLIYVAAEVLNTLVGSFGLVAVAPFTALVGAFLFGAPRLAARKTERAPA</sequence>
<feature type="transmembrane region" description="Helical" evidence="1">
    <location>
        <begin position="152"/>
        <end position="172"/>
    </location>
</feature>
<keyword evidence="3" id="KW-1185">Reference proteome</keyword>
<dbReference type="PANTHER" id="PTHR41771">
    <property type="entry name" value="MEMBRANE PROTEIN-RELATED"/>
    <property type="match status" value="1"/>
</dbReference>
<feature type="transmembrane region" description="Helical" evidence="1">
    <location>
        <begin position="303"/>
        <end position="327"/>
    </location>
</feature>
<dbReference type="PANTHER" id="PTHR41771:SF1">
    <property type="entry name" value="MEMBRANE PROTEIN"/>
    <property type="match status" value="1"/>
</dbReference>
<dbReference type="RefSeq" id="WP_163301053.1">
    <property type="nucleotide sequence ID" value="NZ_JAAGRQ010000012.1"/>
</dbReference>
<keyword evidence="1" id="KW-0812">Transmembrane</keyword>
<dbReference type="AlphaFoldDB" id="A0A7K3NIL3"/>
<evidence type="ECO:0000256" key="1">
    <source>
        <dbReference type="SAM" id="Phobius"/>
    </source>
</evidence>
<feature type="transmembrane region" description="Helical" evidence="1">
    <location>
        <begin position="12"/>
        <end position="32"/>
    </location>
</feature>
<reference evidence="2 3" key="1">
    <citation type="submission" date="2020-02" db="EMBL/GenBank/DDBJ databases">
        <title>Comparative genomics of sulfur disproportionating microorganisms.</title>
        <authorList>
            <person name="Ward L.M."/>
            <person name="Bertran E."/>
            <person name="Johnston D.T."/>
        </authorList>
    </citation>
    <scope>NUCLEOTIDE SEQUENCE [LARGE SCALE GENOMIC DNA]</scope>
    <source>
        <strain evidence="2 3">DSM 3696</strain>
    </source>
</reference>
<evidence type="ECO:0000313" key="3">
    <source>
        <dbReference type="Proteomes" id="UP000469724"/>
    </source>
</evidence>
<keyword evidence="1" id="KW-1133">Transmembrane helix</keyword>
<proteinExistence type="predicted"/>
<feature type="transmembrane region" description="Helical" evidence="1">
    <location>
        <begin position="204"/>
        <end position="224"/>
    </location>
</feature>
<protein>
    <submittedName>
        <fullName evidence="2">YibE/F family protein</fullName>
    </submittedName>
</protein>
<comment type="caution">
    <text evidence="2">The sequence shown here is derived from an EMBL/GenBank/DDBJ whole genome shotgun (WGS) entry which is preliminary data.</text>
</comment>
<feature type="transmembrane region" description="Helical" evidence="1">
    <location>
        <begin position="178"/>
        <end position="197"/>
    </location>
</feature>
<organism evidence="2 3">
    <name type="scientific">Desulfolutivibrio sulfodismutans</name>
    <dbReference type="NCBI Taxonomy" id="63561"/>
    <lineage>
        <taxon>Bacteria</taxon>
        <taxon>Pseudomonadati</taxon>
        <taxon>Thermodesulfobacteriota</taxon>
        <taxon>Desulfovibrionia</taxon>
        <taxon>Desulfovibrionales</taxon>
        <taxon>Desulfovibrionaceae</taxon>
        <taxon>Desulfolutivibrio</taxon>
    </lineage>
</organism>
<name>A0A7K3NIL3_9BACT</name>
<dbReference type="InterPro" id="IPR012507">
    <property type="entry name" value="YibE_F"/>
</dbReference>